<dbReference type="InterPro" id="IPR013968">
    <property type="entry name" value="PKS_KR"/>
</dbReference>
<dbReference type="Pfam" id="PF00550">
    <property type="entry name" value="PP-binding"/>
    <property type="match status" value="1"/>
</dbReference>
<dbReference type="OrthoDB" id="9778690at2"/>
<proteinExistence type="predicted"/>
<protein>
    <submittedName>
        <fullName evidence="7">6-deoxyerythronolide-B synthase EryA3, modules 5 and 6</fullName>
        <ecNumber evidence="7">2.3.1.94</ecNumber>
    </submittedName>
</protein>
<dbReference type="InterPro" id="IPR050091">
    <property type="entry name" value="PKS_NRPS_Biosynth_Enz"/>
</dbReference>
<evidence type="ECO:0000259" key="6">
    <source>
        <dbReference type="PROSITE" id="PS50075"/>
    </source>
</evidence>
<dbReference type="InterPro" id="IPR016036">
    <property type="entry name" value="Malonyl_transacylase_ACP-bd"/>
</dbReference>
<dbReference type="SMART" id="SM00823">
    <property type="entry name" value="PKS_PP"/>
    <property type="match status" value="1"/>
</dbReference>
<dbReference type="PROSITE" id="PS50075">
    <property type="entry name" value="CARRIER"/>
    <property type="match status" value="1"/>
</dbReference>
<dbReference type="GO" id="GO:0031177">
    <property type="term" value="F:phosphopantetheine binding"/>
    <property type="evidence" value="ECO:0007669"/>
    <property type="project" value="InterPro"/>
</dbReference>
<dbReference type="EMBL" id="CACSIP010000056">
    <property type="protein sequence ID" value="CAA0134708.1"/>
    <property type="molecule type" value="Genomic_DNA"/>
</dbReference>
<dbReference type="PANTHER" id="PTHR43775">
    <property type="entry name" value="FATTY ACID SYNTHASE"/>
    <property type="match status" value="1"/>
</dbReference>
<dbReference type="InterPro" id="IPR001227">
    <property type="entry name" value="Ac_transferase_dom_sf"/>
</dbReference>
<accession>A0A5S9RA86</accession>
<evidence type="ECO:0000256" key="1">
    <source>
        <dbReference type="ARBA" id="ARBA00022450"/>
    </source>
</evidence>
<reference evidence="7 8" key="1">
    <citation type="submission" date="2019-11" db="EMBL/GenBank/DDBJ databases">
        <authorList>
            <person name="Holert J."/>
        </authorList>
    </citation>
    <scope>NUCLEOTIDE SEQUENCE [LARGE SCALE GENOMIC DNA]</scope>
    <source>
        <strain evidence="7">BC8_1</strain>
    </source>
</reference>
<dbReference type="InterPro" id="IPR036736">
    <property type="entry name" value="ACP-like_sf"/>
</dbReference>
<evidence type="ECO:0000256" key="4">
    <source>
        <dbReference type="ARBA" id="ARBA00022857"/>
    </source>
</evidence>
<gene>
    <name evidence="7" type="primary">eryA</name>
    <name evidence="7" type="ORF">AELLOGFF_01818</name>
</gene>
<dbReference type="Proteomes" id="UP000430146">
    <property type="component" value="Unassembled WGS sequence"/>
</dbReference>
<keyword evidence="2" id="KW-0597">Phosphoprotein</keyword>
<evidence type="ECO:0000256" key="3">
    <source>
        <dbReference type="ARBA" id="ARBA00022679"/>
    </source>
</evidence>
<dbReference type="GO" id="GO:0006633">
    <property type="term" value="P:fatty acid biosynthetic process"/>
    <property type="evidence" value="ECO:0007669"/>
    <property type="project" value="TreeGrafter"/>
</dbReference>
<dbReference type="InterPro" id="IPR020806">
    <property type="entry name" value="PKS_PP-bd"/>
</dbReference>
<dbReference type="Gene3D" id="1.10.1200.10">
    <property type="entry name" value="ACP-like"/>
    <property type="match status" value="1"/>
</dbReference>
<feature type="domain" description="Carrier" evidence="6">
    <location>
        <begin position="904"/>
        <end position="981"/>
    </location>
</feature>
<dbReference type="Pfam" id="PF00698">
    <property type="entry name" value="Acyl_transf_1"/>
    <property type="match status" value="1"/>
</dbReference>
<dbReference type="CDD" id="cd05274">
    <property type="entry name" value="KR_FAS_SDR_x"/>
    <property type="match status" value="1"/>
</dbReference>
<evidence type="ECO:0000256" key="5">
    <source>
        <dbReference type="ARBA" id="ARBA00023268"/>
    </source>
</evidence>
<dbReference type="Pfam" id="PF08659">
    <property type="entry name" value="KR"/>
    <property type="match status" value="1"/>
</dbReference>
<dbReference type="SUPFAM" id="SSF47336">
    <property type="entry name" value="ACP-like"/>
    <property type="match status" value="1"/>
</dbReference>
<keyword evidence="7" id="KW-0012">Acyltransferase</keyword>
<keyword evidence="3 7" id="KW-0808">Transferase</keyword>
<dbReference type="GO" id="GO:0005737">
    <property type="term" value="C:cytoplasm"/>
    <property type="evidence" value="ECO:0007669"/>
    <property type="project" value="TreeGrafter"/>
</dbReference>
<dbReference type="InterPro" id="IPR014043">
    <property type="entry name" value="Acyl_transferase_dom"/>
</dbReference>
<keyword evidence="1" id="KW-0596">Phosphopantetheine</keyword>
<dbReference type="EC" id="2.3.1.94" evidence="7"/>
<dbReference type="SMART" id="SM00827">
    <property type="entry name" value="PKS_AT"/>
    <property type="match status" value="1"/>
</dbReference>
<dbReference type="Gene3D" id="3.40.50.720">
    <property type="entry name" value="NAD(P)-binding Rossmann-like Domain"/>
    <property type="match status" value="1"/>
</dbReference>
<keyword evidence="5" id="KW-0511">Multifunctional enzyme</keyword>
<dbReference type="GO" id="GO:0004312">
    <property type="term" value="F:fatty acid synthase activity"/>
    <property type="evidence" value="ECO:0007669"/>
    <property type="project" value="TreeGrafter"/>
</dbReference>
<name>A0A5S9RA86_MYCVN</name>
<dbReference type="InterPro" id="IPR006162">
    <property type="entry name" value="Ppantetheine_attach_site"/>
</dbReference>
<dbReference type="InterPro" id="IPR036291">
    <property type="entry name" value="NAD(P)-bd_dom_sf"/>
</dbReference>
<dbReference type="PANTHER" id="PTHR43775:SF37">
    <property type="entry name" value="SI:DKEY-61P9.11"/>
    <property type="match status" value="1"/>
</dbReference>
<dbReference type="NCBIfam" id="NF037940">
    <property type="entry name" value="PKS_MbtD"/>
    <property type="match status" value="1"/>
</dbReference>
<dbReference type="GO" id="GO:0071770">
    <property type="term" value="P:DIM/DIP cell wall layer assembly"/>
    <property type="evidence" value="ECO:0007669"/>
    <property type="project" value="TreeGrafter"/>
</dbReference>
<dbReference type="Gene3D" id="3.40.366.10">
    <property type="entry name" value="Malonyl-Coenzyme A Acyl Carrier Protein, domain 2"/>
    <property type="match status" value="1"/>
</dbReference>
<evidence type="ECO:0000313" key="7">
    <source>
        <dbReference type="EMBL" id="CAA0134708.1"/>
    </source>
</evidence>
<dbReference type="SMART" id="SM00822">
    <property type="entry name" value="PKS_KR"/>
    <property type="match status" value="1"/>
</dbReference>
<dbReference type="InterPro" id="IPR057326">
    <property type="entry name" value="KR_dom"/>
</dbReference>
<dbReference type="GO" id="GO:0005886">
    <property type="term" value="C:plasma membrane"/>
    <property type="evidence" value="ECO:0007669"/>
    <property type="project" value="TreeGrafter"/>
</dbReference>
<organism evidence="7 8">
    <name type="scientific">Mycolicibacterium vanbaalenii</name>
    <name type="common">Mycobacterium vanbaalenii</name>
    <dbReference type="NCBI Taxonomy" id="110539"/>
    <lineage>
        <taxon>Bacteria</taxon>
        <taxon>Bacillati</taxon>
        <taxon>Actinomycetota</taxon>
        <taxon>Actinomycetes</taxon>
        <taxon>Mycobacteriales</taxon>
        <taxon>Mycobacteriaceae</taxon>
        <taxon>Mycolicibacterium</taxon>
    </lineage>
</organism>
<dbReference type="PROSITE" id="PS00012">
    <property type="entry name" value="PHOSPHOPANTETHEINE"/>
    <property type="match status" value="1"/>
</dbReference>
<dbReference type="GO" id="GO:0047879">
    <property type="term" value="F:erythronolide synthase activity"/>
    <property type="evidence" value="ECO:0007669"/>
    <property type="project" value="UniProtKB-EC"/>
</dbReference>
<keyword evidence="4" id="KW-0521">NADP</keyword>
<dbReference type="Gene3D" id="3.30.70.3290">
    <property type="match status" value="1"/>
</dbReference>
<evidence type="ECO:0000313" key="8">
    <source>
        <dbReference type="Proteomes" id="UP000430146"/>
    </source>
</evidence>
<dbReference type="SUPFAM" id="SSF55048">
    <property type="entry name" value="Probable ACP-binding domain of malonyl-CoA ACP transacylase"/>
    <property type="match status" value="1"/>
</dbReference>
<sequence length="986" mass="102870">MVSSRLPDGRVAVLLSAHDEGLLAFDATALGDYLDRHRCDVAQIAAQLTATRRVRRHRAVVRANDHDELAAGLRAVAAGQPHSLVERGERRAATRTAFVFPGQGSQWPGMGADAYRSVPRYRAEADRLDAAFLAAGLPSPLAFLTIDTETAAVSQLELQGAQFIHAVALATVWRACGIVPDLTIGHSLGEIAAAYVAEVITLRDAISVVAARAHAIESIPGRHGVAVLGVDPARAAELIDATAGWLELSAVNAPESVAVAGEKDAVGSVAAAATARGLFARELAMSFPAHTSAMDAQRDELLRRLPPARFGDSAVQFIGSATGAVVAAGTEFGPYWYANLRNTIRFDRAVQAAIAGGAGIFVEMSAHPSLLFAVEDATERGADAVGDPAVVVGSGHRDRPLADQLAANIVAAAIADPGYRWADLLDGRPEPLRGFPGAPMRSEHLWARAEPLPPAPAPTVTAERWQQHPTRPQPTGTTRSVAVLGLQADCPLTAALRDAVESHSGAVLTDAADADVLLAVAFPPAPTDIVGVVRDLADRIDTGLLGYVDAFGPRCRDVWLVTAGAERVTATDPVPDPGQAALAAMHRSLGFEFADQSFHHLDLPAQNPASLLAEVVSAALGEAGEMAVRHQPSGPSVFRRTLGQDAASAPFRPLDPAVFERVVITGGSGAIGLSFARALAGRGAKRVVLLSRGGGEPAVLADLCARHDVEIVAPRCDITDPDQLAAAAAEHAGGAATLVIHAAGTATFADHSGITGRSLVDLSAAKLGGLQRLTEVWPIAADARIMLCSSVTGVWGGKGVAAYAAANRMLDVMAARLRADGRNCVAVRWGLWEGSGIVDAAEIARVERSGLRQMTPALAVEAGLQDYQEDPLVLAADPLRLQMFFGESDTELREVTAPSAASDEEATTGPAVVRGQLAAVLGVEAALLDLDSSLFDLGVDSLLALDLRKRLKRLTGQTVPLARLLGGITGTDLIAELSEKVDSSRD</sequence>
<dbReference type="RefSeq" id="WP_159234842.1">
    <property type="nucleotide sequence ID" value="NZ_CACSIP010000056.1"/>
</dbReference>
<keyword evidence="8" id="KW-1185">Reference proteome</keyword>
<dbReference type="InterPro" id="IPR009081">
    <property type="entry name" value="PP-bd_ACP"/>
</dbReference>
<dbReference type="InterPro" id="IPR016035">
    <property type="entry name" value="Acyl_Trfase/lysoPLipase"/>
</dbReference>
<dbReference type="AlphaFoldDB" id="A0A5S9RA86"/>
<dbReference type="SUPFAM" id="SSF52151">
    <property type="entry name" value="FabD/lysophospholipase-like"/>
    <property type="match status" value="1"/>
</dbReference>
<dbReference type="SUPFAM" id="SSF51735">
    <property type="entry name" value="NAD(P)-binding Rossmann-fold domains"/>
    <property type="match status" value="2"/>
</dbReference>
<evidence type="ECO:0000256" key="2">
    <source>
        <dbReference type="ARBA" id="ARBA00022553"/>
    </source>
</evidence>